<sequence length="161" mass="18915">MVALQLNKDNKNLVSSNHRKNSNWALLEQNEFWNNFFFRIGNGESLRGVSKDLGIPFQTVWSAIMIDERRKATYEDAKMSRAHFHAARIEELIEEVELGNIDPQVARVSIDARKWLAAKMYPKFFSERVQLQHDVTVDVRKQHIEELRRMSNMKRNGEKTI</sequence>
<proteinExistence type="predicted"/>
<organism evidence="1">
    <name type="scientific">marine metagenome</name>
    <dbReference type="NCBI Taxonomy" id="408172"/>
    <lineage>
        <taxon>unclassified sequences</taxon>
        <taxon>metagenomes</taxon>
        <taxon>ecological metagenomes</taxon>
    </lineage>
</organism>
<dbReference type="Pfam" id="PF20901">
    <property type="entry name" value="Sf6_terminase"/>
    <property type="match status" value="1"/>
</dbReference>
<accession>A0A382TLQ5</accession>
<reference evidence="1" key="1">
    <citation type="submission" date="2018-05" db="EMBL/GenBank/DDBJ databases">
        <authorList>
            <person name="Lanie J.A."/>
            <person name="Ng W.-L."/>
            <person name="Kazmierczak K.M."/>
            <person name="Andrzejewski T.M."/>
            <person name="Davidsen T.M."/>
            <person name="Wayne K.J."/>
            <person name="Tettelin H."/>
            <person name="Glass J.I."/>
            <person name="Rusch D."/>
            <person name="Podicherti R."/>
            <person name="Tsui H.-C.T."/>
            <person name="Winkler M.E."/>
        </authorList>
    </citation>
    <scope>NUCLEOTIDE SEQUENCE</scope>
</reference>
<dbReference type="Gene3D" id="1.10.10.60">
    <property type="entry name" value="Homeodomain-like"/>
    <property type="match status" value="1"/>
</dbReference>
<evidence type="ECO:0000313" key="1">
    <source>
        <dbReference type="EMBL" id="SVD23016.1"/>
    </source>
</evidence>
<name>A0A382TLQ5_9ZZZZ</name>
<protein>
    <submittedName>
        <fullName evidence="1">Uncharacterized protein</fullName>
    </submittedName>
</protein>
<gene>
    <name evidence="1" type="ORF">METZ01_LOCUS375870</name>
</gene>
<dbReference type="InterPro" id="IPR048683">
    <property type="entry name" value="Sf6_terminase"/>
</dbReference>
<dbReference type="EMBL" id="UINC01137585">
    <property type="protein sequence ID" value="SVD23016.1"/>
    <property type="molecule type" value="Genomic_DNA"/>
</dbReference>
<dbReference type="AlphaFoldDB" id="A0A382TLQ5"/>